<feature type="compositionally biased region" description="Low complexity" evidence="1">
    <location>
        <begin position="405"/>
        <end position="425"/>
    </location>
</feature>
<feature type="domain" description="BTB" evidence="2">
    <location>
        <begin position="46"/>
        <end position="115"/>
    </location>
</feature>
<gene>
    <name evidence="3" type="ORF">BU26DRAFT_497518</name>
</gene>
<dbReference type="GeneID" id="54579623"/>
<feature type="compositionally biased region" description="Basic and acidic residues" evidence="1">
    <location>
        <begin position="257"/>
        <end position="267"/>
    </location>
</feature>
<dbReference type="SUPFAM" id="SSF54695">
    <property type="entry name" value="POZ domain"/>
    <property type="match status" value="1"/>
</dbReference>
<evidence type="ECO:0000259" key="2">
    <source>
        <dbReference type="PROSITE" id="PS50097"/>
    </source>
</evidence>
<dbReference type="AlphaFoldDB" id="A0A6A6HRZ2"/>
<name>A0A6A6HRZ2_9PLEO</name>
<proteinExistence type="predicted"/>
<feature type="compositionally biased region" description="Basic residues" evidence="1">
    <location>
        <begin position="447"/>
        <end position="456"/>
    </location>
</feature>
<evidence type="ECO:0000256" key="1">
    <source>
        <dbReference type="SAM" id="MobiDB-lite"/>
    </source>
</evidence>
<protein>
    <recommendedName>
        <fullName evidence="2">BTB domain-containing protein</fullName>
    </recommendedName>
</protein>
<dbReference type="EMBL" id="ML987216">
    <property type="protein sequence ID" value="KAF2240578.1"/>
    <property type="molecule type" value="Genomic_DNA"/>
</dbReference>
<feature type="region of interest" description="Disordered" evidence="1">
    <location>
        <begin position="1"/>
        <end position="33"/>
    </location>
</feature>
<dbReference type="PROSITE" id="PS50097">
    <property type="entry name" value="BTB"/>
    <property type="match status" value="1"/>
</dbReference>
<evidence type="ECO:0000313" key="4">
    <source>
        <dbReference type="Proteomes" id="UP000800094"/>
    </source>
</evidence>
<sequence length="463" mass="49564">MSVSDNTTLPGARDNEGSYQHLDGHAYGKGDLPVNSYDKSPYTDSEIISLDVGPTQTRYRLHRAILSQSPELDAKPALKLWGEKTNDTISLPELDETTAHTLVHYLYTGRYQALQSHGPGEKGAVPNYKDGACVYCAAIRYKLPGLAELAKEKITSLGEDLTILDILRVSREHAFPLLPEDEAWFPAYLEGAIHGAVTEDPELFTRDEFVDQIEGDRKFRQVVMKAILKSRAPAVSSPPSSAVPMSVTAAVEEEVKLPIHDEAKESDISGSEPMPSVRDDHPPNPTVSSEEPPLVNATVPAESVKLEEIEPTTEPVEAPEPFTDELGFGNSKTYQKMGKKADNTVLENSVVADAATKPSASPSNTFDVAIRPAHTRSDSVMQVEQTVSAPVKEENIIASPSTITEGANAAAASAIAAEETKTAASPEPADIDPVIVDGTSGNVAASKKSRKKKKKSASAGAAS</sequence>
<evidence type="ECO:0000313" key="3">
    <source>
        <dbReference type="EMBL" id="KAF2240578.1"/>
    </source>
</evidence>
<dbReference type="OrthoDB" id="3594103at2759"/>
<accession>A0A6A6HRZ2</accession>
<reference evidence="3" key="1">
    <citation type="journal article" date="2020" name="Stud. Mycol.">
        <title>101 Dothideomycetes genomes: a test case for predicting lifestyles and emergence of pathogens.</title>
        <authorList>
            <person name="Haridas S."/>
            <person name="Albert R."/>
            <person name="Binder M."/>
            <person name="Bloem J."/>
            <person name="Labutti K."/>
            <person name="Salamov A."/>
            <person name="Andreopoulos B."/>
            <person name="Baker S."/>
            <person name="Barry K."/>
            <person name="Bills G."/>
            <person name="Bluhm B."/>
            <person name="Cannon C."/>
            <person name="Castanera R."/>
            <person name="Culley D."/>
            <person name="Daum C."/>
            <person name="Ezra D."/>
            <person name="Gonzalez J."/>
            <person name="Henrissat B."/>
            <person name="Kuo A."/>
            <person name="Liang C."/>
            <person name="Lipzen A."/>
            <person name="Lutzoni F."/>
            <person name="Magnuson J."/>
            <person name="Mondo S."/>
            <person name="Nolan M."/>
            <person name="Ohm R."/>
            <person name="Pangilinan J."/>
            <person name="Park H.-J."/>
            <person name="Ramirez L."/>
            <person name="Alfaro M."/>
            <person name="Sun H."/>
            <person name="Tritt A."/>
            <person name="Yoshinaga Y."/>
            <person name="Zwiers L.-H."/>
            <person name="Turgeon B."/>
            <person name="Goodwin S."/>
            <person name="Spatafora J."/>
            <person name="Crous P."/>
            <person name="Grigoriev I."/>
        </authorList>
    </citation>
    <scope>NUCLEOTIDE SEQUENCE</scope>
    <source>
        <strain evidence="3">CBS 122368</strain>
    </source>
</reference>
<keyword evidence="4" id="KW-1185">Reference proteome</keyword>
<organism evidence="3 4">
    <name type="scientific">Trematosphaeria pertusa</name>
    <dbReference type="NCBI Taxonomy" id="390896"/>
    <lineage>
        <taxon>Eukaryota</taxon>
        <taxon>Fungi</taxon>
        <taxon>Dikarya</taxon>
        <taxon>Ascomycota</taxon>
        <taxon>Pezizomycotina</taxon>
        <taxon>Dothideomycetes</taxon>
        <taxon>Pleosporomycetidae</taxon>
        <taxon>Pleosporales</taxon>
        <taxon>Massarineae</taxon>
        <taxon>Trematosphaeriaceae</taxon>
        <taxon>Trematosphaeria</taxon>
    </lineage>
</organism>
<dbReference type="InterPro" id="IPR011333">
    <property type="entry name" value="SKP1/BTB/POZ_sf"/>
</dbReference>
<feature type="region of interest" description="Disordered" evidence="1">
    <location>
        <begin position="308"/>
        <end position="329"/>
    </location>
</feature>
<dbReference type="PANTHER" id="PTHR37538:SF4">
    <property type="entry name" value="PITSLRE SERINE_THREONINE-PROTEIN KINASE CDC2L1"/>
    <property type="match status" value="1"/>
</dbReference>
<dbReference type="RefSeq" id="XP_033675582.1">
    <property type="nucleotide sequence ID" value="XM_033826293.1"/>
</dbReference>
<dbReference type="Gene3D" id="3.30.710.10">
    <property type="entry name" value="Potassium Channel Kv1.1, Chain A"/>
    <property type="match status" value="1"/>
</dbReference>
<dbReference type="InterPro" id="IPR000210">
    <property type="entry name" value="BTB/POZ_dom"/>
</dbReference>
<dbReference type="PANTHER" id="PTHR37538">
    <property type="entry name" value="BTB DOMAIN-CONTAINING PROTEIN"/>
    <property type="match status" value="1"/>
</dbReference>
<feature type="compositionally biased region" description="Low complexity" evidence="1">
    <location>
        <begin position="312"/>
        <end position="321"/>
    </location>
</feature>
<dbReference type="CDD" id="cd18186">
    <property type="entry name" value="BTB_POZ_ZBTB_KLHL-like"/>
    <property type="match status" value="1"/>
</dbReference>
<feature type="region of interest" description="Disordered" evidence="1">
    <location>
        <begin position="257"/>
        <end position="293"/>
    </location>
</feature>
<feature type="region of interest" description="Disordered" evidence="1">
    <location>
        <begin position="405"/>
        <end position="463"/>
    </location>
</feature>
<dbReference type="Proteomes" id="UP000800094">
    <property type="component" value="Unassembled WGS sequence"/>
</dbReference>